<dbReference type="Gene3D" id="1.10.101.10">
    <property type="entry name" value="PGBD-like superfamily/PGBD"/>
    <property type="match status" value="1"/>
</dbReference>
<reference evidence="4 5" key="1">
    <citation type="journal article" date="2019" name="Int. J. Syst. Evol. Microbiol.">
        <title>The Global Catalogue of Microorganisms (GCM) 10K type strain sequencing project: providing services to taxonomists for standard genome sequencing and annotation.</title>
        <authorList>
            <consortium name="The Broad Institute Genomics Platform"/>
            <consortium name="The Broad Institute Genome Sequencing Center for Infectious Disease"/>
            <person name="Wu L."/>
            <person name="Ma J."/>
        </authorList>
    </citation>
    <scope>NUCLEOTIDE SEQUENCE [LARGE SCALE GENOMIC DNA]</scope>
    <source>
        <strain evidence="4 5">JCM 3325</strain>
    </source>
</reference>
<evidence type="ECO:0000313" key="5">
    <source>
        <dbReference type="Proteomes" id="UP001501231"/>
    </source>
</evidence>
<comment type="caution">
    <text evidence="4">The sequence shown here is derived from an EMBL/GenBank/DDBJ whole genome shotgun (WGS) entry which is preliminary data.</text>
</comment>
<evidence type="ECO:0000313" key="4">
    <source>
        <dbReference type="EMBL" id="GAA2415754.1"/>
    </source>
</evidence>
<comment type="subcellular location">
    <subcellularLocation>
        <location evidence="1">Cell envelope</location>
    </subcellularLocation>
</comment>
<proteinExistence type="predicted"/>
<sequence length="357" mass="36626">MRSAPSGEGPVKRVLVVGVAVTAVAGSGAAFVLAGDGGEAQATGGVKLSTASVTRGDLVDTEKVEGTLTYDKEQSVWAGASGVVTWAPSQGASIERGEPLVRVKGKPVTLMYGGAPMYRALQSGSEGADVRALEANLKALGYDDLVVDKEFTGATDAAVREWQDDRGLDVTGKVDSGQVVFLPGAVRVQEVKTPEGKQAGPGQAVLTVASTRRIVHVDLEADKQDMAVKGAKVSVELPGGKVVPGRIASVGTVAESTGTEQNPKTTVDVEITLDKDAGRLDQAPVTVELESERREDVLSVPIEALLALREGGFGVEVVEGAAKRVVPVTTGMFGGGRVEISGTGLAQGMKVGVPSGE</sequence>
<organism evidence="4 5">
    <name type="scientific">Actinomadura vinacea</name>
    <dbReference type="NCBI Taxonomy" id="115336"/>
    <lineage>
        <taxon>Bacteria</taxon>
        <taxon>Bacillati</taxon>
        <taxon>Actinomycetota</taxon>
        <taxon>Actinomycetes</taxon>
        <taxon>Streptosporangiales</taxon>
        <taxon>Thermomonosporaceae</taxon>
        <taxon>Actinomadura</taxon>
    </lineage>
</organism>
<keyword evidence="2" id="KW-0175">Coiled coil</keyword>
<evidence type="ECO:0000259" key="3">
    <source>
        <dbReference type="Pfam" id="PF01471"/>
    </source>
</evidence>
<dbReference type="InterPro" id="IPR036366">
    <property type="entry name" value="PGBDSf"/>
</dbReference>
<keyword evidence="5" id="KW-1185">Reference proteome</keyword>
<accession>A0ABN3IY13</accession>
<evidence type="ECO:0000256" key="2">
    <source>
        <dbReference type="ARBA" id="ARBA00023054"/>
    </source>
</evidence>
<dbReference type="PANTHER" id="PTHR32347">
    <property type="entry name" value="EFFLUX SYSTEM COMPONENT YKNX-RELATED"/>
    <property type="match status" value="1"/>
</dbReference>
<dbReference type="Gene3D" id="2.40.420.20">
    <property type="match status" value="1"/>
</dbReference>
<dbReference type="InterPro" id="IPR050465">
    <property type="entry name" value="UPF0194_transport"/>
</dbReference>
<dbReference type="EMBL" id="BAAARW010000011">
    <property type="protein sequence ID" value="GAA2415754.1"/>
    <property type="molecule type" value="Genomic_DNA"/>
</dbReference>
<dbReference type="PANTHER" id="PTHR32347:SF27">
    <property type="entry name" value="RND EFFLUX PUMP MEMBRANE FUSION PROTEIN BARREL-SANDWICH DOMAIN-CONTAINING PROTEIN"/>
    <property type="match status" value="1"/>
</dbReference>
<dbReference type="InterPro" id="IPR002477">
    <property type="entry name" value="Peptidoglycan-bd-like"/>
</dbReference>
<dbReference type="Proteomes" id="UP001501231">
    <property type="component" value="Unassembled WGS sequence"/>
</dbReference>
<name>A0ABN3IY13_9ACTN</name>
<dbReference type="InterPro" id="IPR036365">
    <property type="entry name" value="PGBD-like_sf"/>
</dbReference>
<gene>
    <name evidence="4" type="ORF">GCM10010191_27630</name>
</gene>
<dbReference type="Pfam" id="PF01471">
    <property type="entry name" value="PG_binding_1"/>
    <property type="match status" value="1"/>
</dbReference>
<dbReference type="SUPFAM" id="SSF47090">
    <property type="entry name" value="PGBD-like"/>
    <property type="match status" value="1"/>
</dbReference>
<feature type="domain" description="Peptidoglycan binding-like" evidence="3">
    <location>
        <begin position="127"/>
        <end position="176"/>
    </location>
</feature>
<evidence type="ECO:0000256" key="1">
    <source>
        <dbReference type="ARBA" id="ARBA00004196"/>
    </source>
</evidence>
<protein>
    <submittedName>
        <fullName evidence="4">Peptidoglycan-binding protein</fullName>
    </submittedName>
</protein>